<comment type="cofactor">
    <cofactor evidence="2">
        <name>[4Fe-4S] cluster</name>
        <dbReference type="ChEBI" id="CHEBI:49883"/>
    </cofactor>
</comment>
<organism evidence="12 13">
    <name type="scientific">Candidatus Methylocalor cossyra</name>
    <dbReference type="NCBI Taxonomy" id="3108543"/>
    <lineage>
        <taxon>Bacteria</taxon>
        <taxon>Pseudomonadati</taxon>
        <taxon>Pseudomonadota</taxon>
        <taxon>Gammaproteobacteria</taxon>
        <taxon>Methylococcales</taxon>
        <taxon>Methylococcaceae</taxon>
        <taxon>Candidatus Methylocalor</taxon>
    </lineage>
</organism>
<dbReference type="CDD" id="cd02754">
    <property type="entry name" value="MopB_Nitrate-R-NapA-like"/>
    <property type="match status" value="1"/>
</dbReference>
<dbReference type="Pfam" id="PF01568">
    <property type="entry name" value="Molydop_binding"/>
    <property type="match status" value="1"/>
</dbReference>
<evidence type="ECO:0000256" key="2">
    <source>
        <dbReference type="ARBA" id="ARBA00001966"/>
    </source>
</evidence>
<dbReference type="SMART" id="SM00926">
    <property type="entry name" value="Molybdop_Fe4S4"/>
    <property type="match status" value="1"/>
</dbReference>
<keyword evidence="8" id="KW-0408">Iron</keyword>
<dbReference type="InterPro" id="IPR041957">
    <property type="entry name" value="CT_Nitrate-R-NapA-like"/>
</dbReference>
<dbReference type="InterPro" id="IPR041854">
    <property type="entry name" value="BFD-like_2Fe2S-bd_dom_sf"/>
</dbReference>
<dbReference type="Pfam" id="PF04324">
    <property type="entry name" value="Fer2_BFD"/>
    <property type="match status" value="1"/>
</dbReference>
<evidence type="ECO:0000256" key="7">
    <source>
        <dbReference type="ARBA" id="ARBA00023002"/>
    </source>
</evidence>
<keyword evidence="10" id="KW-0534">Nitrate assimilation</keyword>
<keyword evidence="4" id="KW-0004">4Fe-4S</keyword>
<dbReference type="EC" id="1.7.-.-" evidence="12"/>
<evidence type="ECO:0000256" key="10">
    <source>
        <dbReference type="ARBA" id="ARBA00023063"/>
    </source>
</evidence>
<dbReference type="InterPro" id="IPR006963">
    <property type="entry name" value="Mopterin_OxRdtase_4Fe-4S_dom"/>
</dbReference>
<sequence>MNDAAPTIRTTCPYCGVGCGVIATPSGPFSATLQGDPHHPANYGQLCSKGSALGDTLGLETRLLYPMIGTRRVSWDEALDAVARGFRAIIDAHGPDAVAFYVSGQLLTEDYYVANKLMKGFIGSGNIDTNSRLCMSSTVAGQQRAFGEDLVPGCYEDLELAELVVLVGSNTAWCHPVLFQRLLKARRGDPARRLVAIDPRRTATAQLCDLHLAIRPGTDVVLFNGLLDYLRRHDRLDFAFLEQHTQGYAEALRLARATAPSLPAVAETCGVPEQDLATFYHWFAVTEKTVTAWSQGVNQSASGTDKVNAILNVHLATGRLGRPGMGPLSLTGQPNAMGGREVGGLANQLAAHIGFDDPAGRALVREFWQAPRLAERPGLKAVELFQAIGEGRVKAVWIMGTNPAVSLPDTNAVRRALAACPWVVVSDCEAHTDLGPYAHVRLPALAWGEKDGTVTNSERRISRQRPFLAAPGEARPDWWIITQVARRLGFREGFPYESPQQIFVEHARLSGFRNRGQRWFDISALADLDQAGYDALQPVQWPVNAAHPAGTARLFAAGGFAFPDRRARLVGLEPRPAADGPDAAYPWVLNTGRIRDQWHTMTRTGKAPRLTQHRPEPYAELHPTDAARLGLADGALVRLVSRHGEALARARVTADQQPGAVFMPMHWTDQFARRGLVNALVHPVTDPCSGEPDFKYTPVRVEPYRPAWQGFLLTREPLDPPDCDYRVVVRGQDHWLYRLAGTRAMANWAAYARALLTPAARSGAQGWGGDEWLELVDAPQGRYRCALLRDGRLAACLLVEAARPLPAPDWLAGLFAEGRLDDSLRRRLLSGRPASPREAPGDLVCYCHGIGLNTLKRAIRDQDLRTPEAIGAVLGAGTQCGSCLPELKALLEAFSQGG</sequence>
<gene>
    <name evidence="12" type="primary">nasA</name>
    <name evidence="12" type="ORF">MECH1_V1_2912</name>
</gene>
<dbReference type="Gene3D" id="2.40.40.20">
    <property type="match status" value="1"/>
</dbReference>
<keyword evidence="7 12" id="KW-0560">Oxidoreductase</keyword>
<comment type="similarity">
    <text evidence="3">Belongs to the prokaryotic molybdopterin-containing oxidoreductase family. NasA/NapA/NarB subfamily.</text>
</comment>
<evidence type="ECO:0000256" key="5">
    <source>
        <dbReference type="ARBA" id="ARBA00022505"/>
    </source>
</evidence>
<dbReference type="Gene3D" id="3.40.228.10">
    <property type="entry name" value="Dimethylsulfoxide Reductase, domain 2"/>
    <property type="match status" value="1"/>
</dbReference>
<evidence type="ECO:0000256" key="8">
    <source>
        <dbReference type="ARBA" id="ARBA00023004"/>
    </source>
</evidence>
<dbReference type="InterPro" id="IPR009010">
    <property type="entry name" value="Asp_de-COase-like_dom_sf"/>
</dbReference>
<dbReference type="InterPro" id="IPR007419">
    <property type="entry name" value="BFD-like_2Fe2S-bd_dom"/>
</dbReference>
<keyword evidence="5" id="KW-0500">Molybdenum</keyword>
<dbReference type="InterPro" id="IPR006657">
    <property type="entry name" value="MoPterin_dinucl-bd_dom"/>
</dbReference>
<dbReference type="Gene3D" id="2.20.25.90">
    <property type="entry name" value="ADC-like domains"/>
    <property type="match status" value="1"/>
</dbReference>
<dbReference type="Pfam" id="PF04879">
    <property type="entry name" value="Molybdop_Fe4S4"/>
    <property type="match status" value="1"/>
</dbReference>
<dbReference type="CDD" id="cd02791">
    <property type="entry name" value="MopB_CT_Nitrate-R-NapA-like"/>
    <property type="match status" value="1"/>
</dbReference>
<dbReference type="InterPro" id="IPR006656">
    <property type="entry name" value="Mopterin_OxRdtase"/>
</dbReference>
<dbReference type="EMBL" id="OZ026884">
    <property type="protein sequence ID" value="CAL1241688.1"/>
    <property type="molecule type" value="Genomic_DNA"/>
</dbReference>
<dbReference type="PROSITE" id="PS51669">
    <property type="entry name" value="4FE4S_MOW_BIS_MGD"/>
    <property type="match status" value="1"/>
</dbReference>
<proteinExistence type="inferred from homology"/>
<keyword evidence="6" id="KW-0479">Metal-binding</keyword>
<accession>A0ABM9NM21</accession>
<keyword evidence="13" id="KW-1185">Reference proteome</keyword>
<evidence type="ECO:0000256" key="1">
    <source>
        <dbReference type="ARBA" id="ARBA00001942"/>
    </source>
</evidence>
<dbReference type="Gene3D" id="3.40.50.740">
    <property type="match status" value="1"/>
</dbReference>
<dbReference type="InterPro" id="IPR050123">
    <property type="entry name" value="Prok_molybdopt-oxidoreductase"/>
</dbReference>
<dbReference type="PANTHER" id="PTHR43105">
    <property type="entry name" value="RESPIRATORY NITRATE REDUCTASE"/>
    <property type="match status" value="1"/>
</dbReference>
<dbReference type="Proteomes" id="UP001497493">
    <property type="component" value="Chromosome"/>
</dbReference>
<evidence type="ECO:0000256" key="4">
    <source>
        <dbReference type="ARBA" id="ARBA00022485"/>
    </source>
</evidence>
<reference evidence="12 13" key="1">
    <citation type="submission" date="2024-04" db="EMBL/GenBank/DDBJ databases">
        <authorList>
            <person name="Cremers G."/>
        </authorList>
    </citation>
    <scope>NUCLEOTIDE SEQUENCE [LARGE SCALE GENOMIC DNA]</scope>
    <source>
        <strain evidence="12">MeCH1-AG</strain>
    </source>
</reference>
<evidence type="ECO:0000259" key="11">
    <source>
        <dbReference type="PROSITE" id="PS51669"/>
    </source>
</evidence>
<feature type="domain" description="4Fe-4S Mo/W bis-MGD-type" evidence="11">
    <location>
        <begin position="5"/>
        <end position="61"/>
    </location>
</feature>
<protein>
    <submittedName>
        <fullName evidence="12">Nitrate reductase</fullName>
        <ecNumber evidence="12">1.7.-.-</ecNumber>
    </submittedName>
</protein>
<name>A0ABM9NM21_9GAMM</name>
<dbReference type="SUPFAM" id="SSF53706">
    <property type="entry name" value="Formate dehydrogenase/DMSO reductase, domains 1-3"/>
    <property type="match status" value="1"/>
</dbReference>
<dbReference type="RefSeq" id="WP_348758185.1">
    <property type="nucleotide sequence ID" value="NZ_OZ026884.1"/>
</dbReference>
<dbReference type="SUPFAM" id="SSF50692">
    <property type="entry name" value="ADC-like"/>
    <property type="match status" value="1"/>
</dbReference>
<evidence type="ECO:0000313" key="13">
    <source>
        <dbReference type="Proteomes" id="UP001497493"/>
    </source>
</evidence>
<dbReference type="Pfam" id="PF00384">
    <property type="entry name" value="Molybdopterin"/>
    <property type="match status" value="1"/>
</dbReference>
<comment type="cofactor">
    <cofactor evidence="1">
        <name>Mo-bis(molybdopterin guanine dinucleotide)</name>
        <dbReference type="ChEBI" id="CHEBI:60539"/>
    </cofactor>
</comment>
<evidence type="ECO:0000256" key="6">
    <source>
        <dbReference type="ARBA" id="ARBA00022723"/>
    </source>
</evidence>
<dbReference type="PANTHER" id="PTHR43105:SF9">
    <property type="entry name" value="NADPH-FE(3+) OXIDOREDUCTASE SUBUNIT ALPHA"/>
    <property type="match status" value="1"/>
</dbReference>
<dbReference type="GO" id="GO:0016491">
    <property type="term" value="F:oxidoreductase activity"/>
    <property type="evidence" value="ECO:0007669"/>
    <property type="project" value="UniProtKB-KW"/>
</dbReference>
<evidence type="ECO:0000313" key="12">
    <source>
        <dbReference type="EMBL" id="CAL1241688.1"/>
    </source>
</evidence>
<evidence type="ECO:0000256" key="3">
    <source>
        <dbReference type="ARBA" id="ARBA00008747"/>
    </source>
</evidence>
<dbReference type="Gene3D" id="1.10.10.1100">
    <property type="entry name" value="BFD-like [2Fe-2S]-binding domain"/>
    <property type="match status" value="1"/>
</dbReference>
<keyword evidence="9" id="KW-0411">Iron-sulfur</keyword>
<evidence type="ECO:0000256" key="9">
    <source>
        <dbReference type="ARBA" id="ARBA00023014"/>
    </source>
</evidence>